<organism evidence="1 2">
    <name type="scientific">Corynebacterium sanguinis</name>
    <dbReference type="NCBI Taxonomy" id="2594913"/>
    <lineage>
        <taxon>Bacteria</taxon>
        <taxon>Bacillati</taxon>
        <taxon>Actinomycetota</taxon>
        <taxon>Actinomycetes</taxon>
        <taxon>Mycobacteriales</taxon>
        <taxon>Corynebacteriaceae</taxon>
        <taxon>Corynebacterium</taxon>
    </lineage>
</organism>
<proteinExistence type="predicted"/>
<dbReference type="EMBL" id="RXIR01000001">
    <property type="protein sequence ID" value="TVS30327.1"/>
    <property type="molecule type" value="Genomic_DNA"/>
</dbReference>
<sequence>MDITVIKGNPTDDELTALTMVLADLQAAATNAQDPGERNLWGSHGTPLHPRPLFNPGAFSNVTYF</sequence>
<dbReference type="OrthoDB" id="4419219at2"/>
<protein>
    <submittedName>
        <fullName evidence="1">Acyl-CoA carboxylase subunit epsilon</fullName>
    </submittedName>
</protein>
<name>A0A6C1U2E2_9CORY</name>
<comment type="caution">
    <text evidence="1">The sequence shown here is derived from an EMBL/GenBank/DDBJ whole genome shotgun (WGS) entry which is preliminary data.</text>
</comment>
<accession>A0A6C1U2E2</accession>
<gene>
    <name evidence="1" type="ORF">EKI59_00640</name>
</gene>
<dbReference type="GO" id="GO:0003989">
    <property type="term" value="F:acetyl-CoA carboxylase activity"/>
    <property type="evidence" value="ECO:0007669"/>
    <property type="project" value="InterPro"/>
</dbReference>
<reference evidence="1 2" key="1">
    <citation type="submission" date="2018-12" db="EMBL/GenBank/DDBJ databases">
        <title>Corynebacterium sanguinis sp. nov., a clinically-associated and environmental corynebacterium.</title>
        <authorList>
            <person name="Gonzales-Siles L."/>
            <person name="Jaen-Luchoro D."/>
            <person name="Cardew S."/>
            <person name="Inganas E."/>
            <person name="Ohlen M."/>
            <person name="Jensie-Markopolous S."/>
            <person name="Pinyeiro-Iglesias B."/>
            <person name="Molin K."/>
            <person name="Skovbjerg S."/>
            <person name="Svensson-Stadler L."/>
            <person name="Funke G."/>
            <person name="Moore E.R.B."/>
        </authorList>
    </citation>
    <scope>NUCLEOTIDE SEQUENCE [LARGE SCALE GENOMIC DNA]</scope>
    <source>
        <strain evidence="1 2">58734</strain>
    </source>
</reference>
<dbReference type="RefSeq" id="WP_144772388.1">
    <property type="nucleotide sequence ID" value="NZ_JALXMP010000008.1"/>
</dbReference>
<dbReference type="Pfam" id="PF13822">
    <property type="entry name" value="ACC_epsilon"/>
    <property type="match status" value="1"/>
</dbReference>
<evidence type="ECO:0000313" key="1">
    <source>
        <dbReference type="EMBL" id="TVS30327.1"/>
    </source>
</evidence>
<evidence type="ECO:0000313" key="2">
    <source>
        <dbReference type="Proteomes" id="UP000336646"/>
    </source>
</evidence>
<dbReference type="AlphaFoldDB" id="A0A6C1U2E2"/>
<dbReference type="InterPro" id="IPR032716">
    <property type="entry name" value="ACC_epsilon"/>
</dbReference>
<dbReference type="GO" id="GO:0004658">
    <property type="term" value="F:propionyl-CoA carboxylase activity"/>
    <property type="evidence" value="ECO:0007669"/>
    <property type="project" value="InterPro"/>
</dbReference>
<dbReference type="Proteomes" id="UP000336646">
    <property type="component" value="Unassembled WGS sequence"/>
</dbReference>